<protein>
    <submittedName>
        <fullName evidence="6">Pyridoxamine 5'-phosphate oxidase</fullName>
    </submittedName>
</protein>
<evidence type="ECO:0000256" key="1">
    <source>
        <dbReference type="ARBA" id="ARBA00001917"/>
    </source>
</evidence>
<proteinExistence type="predicted"/>
<name>A0A517Q1U6_9PLAN</name>
<comment type="cofactor">
    <cofactor evidence="1">
        <name>FMN</name>
        <dbReference type="ChEBI" id="CHEBI:58210"/>
    </cofactor>
</comment>
<dbReference type="Proteomes" id="UP000315647">
    <property type="component" value="Chromosome"/>
</dbReference>
<keyword evidence="2" id="KW-0285">Flavoprotein</keyword>
<evidence type="ECO:0000256" key="4">
    <source>
        <dbReference type="ARBA" id="ARBA00023002"/>
    </source>
</evidence>
<dbReference type="GO" id="GO:0008615">
    <property type="term" value="P:pyridoxine biosynthetic process"/>
    <property type="evidence" value="ECO:0007669"/>
    <property type="project" value="InterPro"/>
</dbReference>
<dbReference type="Pfam" id="PF12766">
    <property type="entry name" value="Pyridox_oxase_2"/>
    <property type="match status" value="1"/>
</dbReference>
<evidence type="ECO:0000313" key="7">
    <source>
        <dbReference type="Proteomes" id="UP000315647"/>
    </source>
</evidence>
<dbReference type="AlphaFoldDB" id="A0A517Q1U6"/>
<evidence type="ECO:0000259" key="5">
    <source>
        <dbReference type="Pfam" id="PF12766"/>
    </source>
</evidence>
<dbReference type="Gene3D" id="2.30.110.10">
    <property type="entry name" value="Electron Transport, Fmn-binding Protein, Chain A"/>
    <property type="match status" value="1"/>
</dbReference>
<dbReference type="GO" id="GO:0004733">
    <property type="term" value="F:pyridoxamine phosphate oxidase activity"/>
    <property type="evidence" value="ECO:0007669"/>
    <property type="project" value="InterPro"/>
</dbReference>
<dbReference type="SUPFAM" id="SSF50475">
    <property type="entry name" value="FMN-binding split barrel"/>
    <property type="match status" value="1"/>
</dbReference>
<evidence type="ECO:0000256" key="2">
    <source>
        <dbReference type="ARBA" id="ARBA00022630"/>
    </source>
</evidence>
<dbReference type="InterPro" id="IPR024624">
    <property type="entry name" value="Pyridox_Oxase_Alr4036_FMN-bd"/>
</dbReference>
<feature type="domain" description="Pyridoxamine 5'-phosphate oxidase Alr4036 family FMN-binding" evidence="5">
    <location>
        <begin position="19"/>
        <end position="106"/>
    </location>
</feature>
<keyword evidence="4" id="KW-0560">Oxidoreductase</keyword>
<sequence length="203" mass="24099">MTRQFEFNPAKVHTILNETWRHLNHAVETEMHPWRLGTLATLFDNRPRVRTVVLRAIDAEQREMVCYADRRSDKIQEIQNCPWVEWATYDPVTRVQVRLRGQAEVHINDEVSARHWEASSLEHRRGYITVSEPGTKVESATPNLPDYLFDRLPNDEESQLGYKNFAVIVCRVEYIDWLELRRNGHLAAQFLWTDKWEGHWKYA</sequence>
<dbReference type="InterPro" id="IPR012349">
    <property type="entry name" value="Split_barrel_FMN-bd"/>
</dbReference>
<accession>A0A517Q1U6</accession>
<keyword evidence="3" id="KW-0288">FMN</keyword>
<dbReference type="GO" id="GO:0010181">
    <property type="term" value="F:FMN binding"/>
    <property type="evidence" value="ECO:0007669"/>
    <property type="project" value="InterPro"/>
</dbReference>
<reference evidence="6 7" key="1">
    <citation type="submission" date="2019-03" db="EMBL/GenBank/DDBJ databases">
        <title>Deep-cultivation of Planctomycetes and their phenomic and genomic characterization uncovers novel biology.</title>
        <authorList>
            <person name="Wiegand S."/>
            <person name="Jogler M."/>
            <person name="Boedeker C."/>
            <person name="Pinto D."/>
            <person name="Vollmers J."/>
            <person name="Rivas-Marin E."/>
            <person name="Kohn T."/>
            <person name="Peeters S.H."/>
            <person name="Heuer A."/>
            <person name="Rast P."/>
            <person name="Oberbeckmann S."/>
            <person name="Bunk B."/>
            <person name="Jeske O."/>
            <person name="Meyerdierks A."/>
            <person name="Storesund J.E."/>
            <person name="Kallscheuer N."/>
            <person name="Luecker S."/>
            <person name="Lage O.M."/>
            <person name="Pohl T."/>
            <person name="Merkel B.J."/>
            <person name="Hornburger P."/>
            <person name="Mueller R.-W."/>
            <person name="Bruemmer F."/>
            <person name="Labrenz M."/>
            <person name="Spormann A.M."/>
            <person name="Op den Camp H."/>
            <person name="Overmann J."/>
            <person name="Amann R."/>
            <person name="Jetten M.S.M."/>
            <person name="Mascher T."/>
            <person name="Medema M.H."/>
            <person name="Devos D.P."/>
            <person name="Kaster A.-K."/>
            <person name="Ovreas L."/>
            <person name="Rohde M."/>
            <person name="Galperin M.Y."/>
            <person name="Jogler C."/>
        </authorList>
    </citation>
    <scope>NUCLEOTIDE SEQUENCE [LARGE SCALE GENOMIC DNA]</scope>
    <source>
        <strain evidence="6 7">Enr10</strain>
    </source>
</reference>
<organism evidence="6 7">
    <name type="scientific">Gimesia panareensis</name>
    <dbReference type="NCBI Taxonomy" id="2527978"/>
    <lineage>
        <taxon>Bacteria</taxon>
        <taxon>Pseudomonadati</taxon>
        <taxon>Planctomycetota</taxon>
        <taxon>Planctomycetia</taxon>
        <taxon>Planctomycetales</taxon>
        <taxon>Planctomycetaceae</taxon>
        <taxon>Gimesia</taxon>
    </lineage>
</organism>
<dbReference type="InterPro" id="IPR000659">
    <property type="entry name" value="Pyridox_Oxase"/>
</dbReference>
<dbReference type="EMBL" id="CP037421">
    <property type="protein sequence ID" value="QDT25552.1"/>
    <property type="molecule type" value="Genomic_DNA"/>
</dbReference>
<keyword evidence="7" id="KW-1185">Reference proteome</keyword>
<evidence type="ECO:0000256" key="3">
    <source>
        <dbReference type="ARBA" id="ARBA00022643"/>
    </source>
</evidence>
<dbReference type="PANTHER" id="PTHR10851">
    <property type="entry name" value="PYRIDOXINE-5-PHOSPHATE OXIDASE"/>
    <property type="match status" value="1"/>
</dbReference>
<dbReference type="RefSeq" id="WP_145448221.1">
    <property type="nucleotide sequence ID" value="NZ_CP037421.1"/>
</dbReference>
<gene>
    <name evidence="6" type="ORF">Enr10x_08490</name>
</gene>
<evidence type="ECO:0000313" key="6">
    <source>
        <dbReference type="EMBL" id="QDT25552.1"/>
    </source>
</evidence>
<dbReference type="PANTHER" id="PTHR10851:SF3">
    <property type="entry name" value="PYRIDOXINE_PYRIDOXAMINE 5'-PHOSPHATE OXIDASE 2"/>
    <property type="match status" value="1"/>
</dbReference>